<dbReference type="GeneID" id="63693811"/>
<dbReference type="InterPro" id="IPR011032">
    <property type="entry name" value="GroES-like_sf"/>
</dbReference>
<keyword evidence="5" id="KW-1185">Reference proteome</keyword>
<dbReference type="SUPFAM" id="SSF50129">
    <property type="entry name" value="GroES-like"/>
    <property type="match status" value="1"/>
</dbReference>
<dbReference type="InterPro" id="IPR036291">
    <property type="entry name" value="NAD(P)-bd_dom_sf"/>
</dbReference>
<feature type="domain" description="Enoyl reductase (ER)" evidence="3">
    <location>
        <begin position="9"/>
        <end position="261"/>
    </location>
</feature>
<sequence length="352" mass="37725">MKSAINLAGPAVKIIDLPIPEPNDDQVVIKVVVSGSNPKDWKVPDIAAVDGHPFFERYSQVREGVNQGDDIAGIVEKVGKNVVEFKPGDRVAAFHEMLAPGGSYAEYALAWSHTTFHLPKETSFEEAATIPLAGLTAVVALYHHLALPFPWAPAKNATPLIVYGASTAVGAFAIKLAQKSNIHPIIGVAGRGAHYAQQFLDSSKGDCIVDYRNGPEETIQDIRKAAGGAEIRHALDTIVLEESTHVLRSVVTSGGNVNHVLASPPDLSPAVATNTWVSSAHQEGGADDCRDLCFLFCRWIGRGLQQRTFSGHPFEVRSGGLEGVQDALKDLKENKASAVKYVFRIADTPGLP</sequence>
<dbReference type="CDD" id="cd08249">
    <property type="entry name" value="enoyl_reductase_like"/>
    <property type="match status" value="1"/>
</dbReference>
<dbReference type="HOGENOM" id="CLU_026673_16_0_1"/>
<accession>A0A017SQ47</accession>
<proteinExistence type="inferred from homology"/>
<evidence type="ECO:0000313" key="4">
    <source>
        <dbReference type="EMBL" id="EYE98749.1"/>
    </source>
</evidence>
<dbReference type="SUPFAM" id="SSF51735">
    <property type="entry name" value="NAD(P)-binding Rossmann-fold domains"/>
    <property type="match status" value="1"/>
</dbReference>
<organism evidence="4 5">
    <name type="scientific">Aspergillus ruber (strain CBS 135680)</name>
    <dbReference type="NCBI Taxonomy" id="1388766"/>
    <lineage>
        <taxon>Eukaryota</taxon>
        <taxon>Fungi</taxon>
        <taxon>Dikarya</taxon>
        <taxon>Ascomycota</taxon>
        <taxon>Pezizomycotina</taxon>
        <taxon>Eurotiomycetes</taxon>
        <taxon>Eurotiomycetidae</taxon>
        <taxon>Eurotiales</taxon>
        <taxon>Aspergillaceae</taxon>
        <taxon>Aspergillus</taxon>
        <taxon>Aspergillus subgen. Aspergillus</taxon>
    </lineage>
</organism>
<dbReference type="RefSeq" id="XP_040642437.1">
    <property type="nucleotide sequence ID" value="XM_040778687.1"/>
</dbReference>
<dbReference type="InterPro" id="IPR013154">
    <property type="entry name" value="ADH-like_N"/>
</dbReference>
<dbReference type="Gene3D" id="3.40.50.720">
    <property type="entry name" value="NAD(P)-binding Rossmann-like Domain"/>
    <property type="match status" value="1"/>
</dbReference>
<dbReference type="Proteomes" id="UP000019804">
    <property type="component" value="Unassembled WGS sequence"/>
</dbReference>
<dbReference type="SMART" id="SM00829">
    <property type="entry name" value="PKS_ER"/>
    <property type="match status" value="1"/>
</dbReference>
<evidence type="ECO:0000256" key="2">
    <source>
        <dbReference type="ARBA" id="ARBA00023002"/>
    </source>
</evidence>
<dbReference type="OrthoDB" id="3233595at2759"/>
<evidence type="ECO:0000259" key="3">
    <source>
        <dbReference type="SMART" id="SM00829"/>
    </source>
</evidence>
<dbReference type="PANTHER" id="PTHR45348">
    <property type="entry name" value="HYPOTHETICAL OXIDOREDUCTASE (EUROFUNG)"/>
    <property type="match status" value="1"/>
</dbReference>
<reference evidence="5" key="1">
    <citation type="journal article" date="2014" name="Nat. Commun.">
        <title>Genomic adaptations of the halophilic Dead Sea filamentous fungus Eurotium rubrum.</title>
        <authorList>
            <person name="Kis-Papo T."/>
            <person name="Weig A.R."/>
            <person name="Riley R."/>
            <person name="Persoh D."/>
            <person name="Salamov A."/>
            <person name="Sun H."/>
            <person name="Lipzen A."/>
            <person name="Wasser S.P."/>
            <person name="Rambold G."/>
            <person name="Grigoriev I.V."/>
            <person name="Nevo E."/>
        </authorList>
    </citation>
    <scope>NUCLEOTIDE SEQUENCE [LARGE SCALE GENOMIC DNA]</scope>
    <source>
        <strain evidence="5">CBS 135680</strain>
    </source>
</reference>
<name>A0A017SQ47_ASPRC</name>
<dbReference type="STRING" id="1388766.A0A017SQ47"/>
<dbReference type="AlphaFoldDB" id="A0A017SQ47"/>
<evidence type="ECO:0000256" key="1">
    <source>
        <dbReference type="ARBA" id="ARBA00008072"/>
    </source>
</evidence>
<dbReference type="PANTHER" id="PTHR45348:SF5">
    <property type="entry name" value="OXIDOREDUCTASE, PUTATIVE (AFU_ORTHOLOGUE AFUA_8G01420)-RELATED"/>
    <property type="match status" value="1"/>
</dbReference>
<gene>
    <name evidence="4" type="ORF">EURHEDRAFT_374803</name>
</gene>
<dbReference type="Gene3D" id="3.90.180.10">
    <property type="entry name" value="Medium-chain alcohol dehydrogenases, catalytic domain"/>
    <property type="match status" value="1"/>
</dbReference>
<keyword evidence="2" id="KW-0560">Oxidoreductase</keyword>
<comment type="similarity">
    <text evidence="1">Belongs to the zinc-containing alcohol dehydrogenase family.</text>
</comment>
<evidence type="ECO:0000313" key="5">
    <source>
        <dbReference type="Proteomes" id="UP000019804"/>
    </source>
</evidence>
<dbReference type="InterPro" id="IPR047122">
    <property type="entry name" value="Trans-enoyl_RdTase-like"/>
</dbReference>
<dbReference type="GO" id="GO:0016651">
    <property type="term" value="F:oxidoreductase activity, acting on NAD(P)H"/>
    <property type="evidence" value="ECO:0007669"/>
    <property type="project" value="InterPro"/>
</dbReference>
<dbReference type="InterPro" id="IPR020843">
    <property type="entry name" value="ER"/>
</dbReference>
<protein>
    <submittedName>
        <fullName evidence="4">GroES-like protein</fullName>
    </submittedName>
</protein>
<dbReference type="EMBL" id="KK088413">
    <property type="protein sequence ID" value="EYE98749.1"/>
    <property type="molecule type" value="Genomic_DNA"/>
</dbReference>
<dbReference type="Pfam" id="PF08240">
    <property type="entry name" value="ADH_N"/>
    <property type="match status" value="1"/>
</dbReference>